<evidence type="ECO:0000313" key="1">
    <source>
        <dbReference type="EMBL" id="GIQ67123.1"/>
    </source>
</evidence>
<name>A0ABQ4NFV0_9BACL</name>
<dbReference type="PANTHER" id="PTHR34374:SF1">
    <property type="entry name" value="LARGE RIBOSOMAL RNA SUBUNIT ACCUMULATION PROTEIN YCED HOMOLOG 1, CHLOROPLASTIC"/>
    <property type="match status" value="1"/>
</dbReference>
<evidence type="ECO:0000313" key="2">
    <source>
        <dbReference type="Proteomes" id="UP000680304"/>
    </source>
</evidence>
<protein>
    <recommendedName>
        <fullName evidence="3">Metal-binding protein</fullName>
    </recommendedName>
</protein>
<dbReference type="RefSeq" id="WP_062496733.1">
    <property type="nucleotide sequence ID" value="NZ_BOVJ01000262.1"/>
</dbReference>
<sequence>MQFHMREVLKGRVVPLRQTLDVSQLLGGRRDVLSAGPLDCRLKASPEEGTVRVTGELDIRLELACSRCLEPVKEHLRVPFDESFAPADNVKSEEEDEDAPYVHPVDGDLVELEPYVYETLLLSIPFVPLCREDCEGLCPECGTNRNESPCGCSREKVDPRLEALKGWFDSK</sequence>
<dbReference type="Pfam" id="PF02620">
    <property type="entry name" value="YceD"/>
    <property type="match status" value="1"/>
</dbReference>
<accession>A0ABQ4NFV0</accession>
<dbReference type="EMBL" id="BOVJ01000262">
    <property type="protein sequence ID" value="GIQ67123.1"/>
    <property type="molecule type" value="Genomic_DNA"/>
</dbReference>
<evidence type="ECO:0008006" key="3">
    <source>
        <dbReference type="Google" id="ProtNLM"/>
    </source>
</evidence>
<organism evidence="1 2">
    <name type="scientific">Paenibacillus cisolokensis</name>
    <dbReference type="NCBI Taxonomy" id="1658519"/>
    <lineage>
        <taxon>Bacteria</taxon>
        <taxon>Bacillati</taxon>
        <taxon>Bacillota</taxon>
        <taxon>Bacilli</taxon>
        <taxon>Bacillales</taxon>
        <taxon>Paenibacillaceae</taxon>
        <taxon>Paenibacillus</taxon>
    </lineage>
</organism>
<gene>
    <name evidence="1" type="ORF">PACILC2_56910</name>
</gene>
<keyword evidence="2" id="KW-1185">Reference proteome</keyword>
<dbReference type="InterPro" id="IPR003772">
    <property type="entry name" value="YceD"/>
</dbReference>
<comment type="caution">
    <text evidence="1">The sequence shown here is derived from an EMBL/GenBank/DDBJ whole genome shotgun (WGS) entry which is preliminary data.</text>
</comment>
<dbReference type="PANTHER" id="PTHR34374">
    <property type="entry name" value="LARGE RIBOSOMAL RNA SUBUNIT ACCUMULATION PROTEIN YCED HOMOLOG 1, CHLOROPLASTIC"/>
    <property type="match status" value="1"/>
</dbReference>
<dbReference type="Proteomes" id="UP000680304">
    <property type="component" value="Unassembled WGS sequence"/>
</dbReference>
<reference evidence="1 2" key="1">
    <citation type="submission" date="2021-04" db="EMBL/GenBank/DDBJ databases">
        <title>Draft genome sequence of Paenibacillus cisolokensis, LC2-13A.</title>
        <authorList>
            <person name="Uke A."/>
            <person name="Chhe C."/>
            <person name="Baramee S."/>
            <person name="Kosugi A."/>
        </authorList>
    </citation>
    <scope>NUCLEOTIDE SEQUENCE [LARGE SCALE GENOMIC DNA]</scope>
    <source>
        <strain evidence="1 2">LC2-13A</strain>
    </source>
</reference>
<proteinExistence type="predicted"/>